<dbReference type="STRING" id="1094556.MCY_00548"/>
<proteinExistence type="predicted"/>
<comment type="caution">
    <text evidence="1">The sequence shown here is derived from an EMBL/GenBank/DDBJ whole genome shotgun (WGS) entry which is preliminary data.</text>
</comment>
<reference evidence="1 2" key="1">
    <citation type="submission" date="2012-03" db="EMBL/GenBank/DDBJ databases">
        <title>The Genome Sequence of Bartonella rattimassiliensis 15908.</title>
        <authorList>
            <consortium name="The Broad Institute Genome Sequencing Platform"/>
            <consortium name="The Broad Institute Genome Sequencing Center for Infectious Disease"/>
            <person name="Feldgarden M."/>
            <person name="Kirby J."/>
            <person name="Kosoy M."/>
            <person name="Birtles R."/>
            <person name="Probert W.S."/>
            <person name="Chiaraviglio L."/>
            <person name="Young S.K."/>
            <person name="Zeng Q."/>
            <person name="Gargeya S."/>
            <person name="Fitzgerald M."/>
            <person name="Haas B."/>
            <person name="Abouelleil A."/>
            <person name="Alvarado L."/>
            <person name="Arachchi H.M."/>
            <person name="Berlin A."/>
            <person name="Chapman S.B."/>
            <person name="Gearin G."/>
            <person name="Goldberg J."/>
            <person name="Griggs A."/>
            <person name="Gujja S."/>
            <person name="Hansen M."/>
            <person name="Heiman D."/>
            <person name="Howarth C."/>
            <person name="Larimer J."/>
            <person name="Lui A."/>
            <person name="MacDonald P.J.P."/>
            <person name="McCowen C."/>
            <person name="Montmayeur A."/>
            <person name="Murphy C."/>
            <person name="Neiman D."/>
            <person name="Pearson M."/>
            <person name="Priest M."/>
            <person name="Roberts A."/>
            <person name="Saif S."/>
            <person name="Shea T."/>
            <person name="Sisk P."/>
            <person name="Stolte C."/>
            <person name="Sykes S."/>
            <person name="Wortman J."/>
            <person name="Nusbaum C."/>
            <person name="Birren B."/>
        </authorList>
    </citation>
    <scope>NUCLEOTIDE SEQUENCE [LARGE SCALE GENOMIC DNA]</scope>
    <source>
        <strain evidence="1 2">15908</strain>
    </source>
</reference>
<sequence>MDLSLYHSRASPLNGIGCIKTCLFKKARETATKWRSILCEGRGPIKERNKQKREAISNLQII</sequence>
<protein>
    <submittedName>
        <fullName evidence="1">Uncharacterized protein</fullName>
    </submittedName>
</protein>
<name>J0ZFT4_9HYPH</name>
<dbReference type="AlphaFoldDB" id="J0ZFT4"/>
<organism evidence="1 2">
    <name type="scientific">Bartonella rattimassiliensis 15908</name>
    <dbReference type="NCBI Taxonomy" id="1094556"/>
    <lineage>
        <taxon>Bacteria</taxon>
        <taxon>Pseudomonadati</taxon>
        <taxon>Pseudomonadota</taxon>
        <taxon>Alphaproteobacteria</taxon>
        <taxon>Hyphomicrobiales</taxon>
        <taxon>Bartonellaceae</taxon>
        <taxon>Bartonella</taxon>
    </lineage>
</organism>
<evidence type="ECO:0000313" key="1">
    <source>
        <dbReference type="EMBL" id="EJF86898.1"/>
    </source>
</evidence>
<dbReference type="HOGENOM" id="CLU_2894909_0_0_5"/>
<evidence type="ECO:0000313" key="2">
    <source>
        <dbReference type="Proteomes" id="UP000001077"/>
    </source>
</evidence>
<keyword evidence="2" id="KW-1185">Reference proteome</keyword>
<dbReference type="Proteomes" id="UP000001077">
    <property type="component" value="Unassembled WGS sequence"/>
</dbReference>
<dbReference type="EMBL" id="AILY01000013">
    <property type="protein sequence ID" value="EJF86898.1"/>
    <property type="molecule type" value="Genomic_DNA"/>
</dbReference>
<gene>
    <name evidence="1" type="ORF">MCY_00548</name>
</gene>
<accession>J0ZFT4</accession>
<dbReference type="PATRIC" id="fig|1094556.3.peg.645"/>